<gene>
    <name evidence="2" type="ORF">FSC09_01715</name>
</gene>
<keyword evidence="2" id="KW-0378">Hydrolase</keyword>
<dbReference type="PANTHER" id="PTHR39456">
    <property type="entry name" value="METAL-DEPENDENT HYDROLASE"/>
    <property type="match status" value="1"/>
</dbReference>
<keyword evidence="1" id="KW-0472">Membrane</keyword>
<dbReference type="InterPro" id="IPR016516">
    <property type="entry name" value="UCP07580"/>
</dbReference>
<sequence length="315" mass="36889">MKKLLSRFRRAARGSSIGYFIQPRKVRFEWQDTPIDWIPQQPFASYFINEINMILPAGEFWFCRLYNKVLPQIQDEKLKQDVQAFIRQEAMHAQAHNSANKDYLTERQIDIQRNISLMNGLFNQLLADRPLGLQLPQWSERHWDLFRLGIVATVEHMTCVLGKYALYNREWQRQGADPAMLDLVKWHGAEEIEHRTVAFDLYRHLGGSYLARYYLSLLVIAGVIGLWVDGAAHIMRQDPRYASIRPALYKPWIWREWYRTAQANNGLLPSPFWLVSQQLGYLMPWYDPLHEAKTEDALAYLQASPAAQRAQLKVA</sequence>
<dbReference type="Proteomes" id="UP000503440">
    <property type="component" value="Chromosome"/>
</dbReference>
<dbReference type="Pfam" id="PF10118">
    <property type="entry name" value="Metal_hydrol"/>
    <property type="match status" value="1"/>
</dbReference>
<dbReference type="PANTHER" id="PTHR39456:SF1">
    <property type="entry name" value="METAL-DEPENDENT HYDROLASE"/>
    <property type="match status" value="1"/>
</dbReference>
<feature type="transmembrane region" description="Helical" evidence="1">
    <location>
        <begin position="213"/>
        <end position="235"/>
    </location>
</feature>
<organism evidence="2 3">
    <name type="scientific">Acinetobacter indicus</name>
    <dbReference type="NCBI Taxonomy" id="756892"/>
    <lineage>
        <taxon>Bacteria</taxon>
        <taxon>Pseudomonadati</taxon>
        <taxon>Pseudomonadota</taxon>
        <taxon>Gammaproteobacteria</taxon>
        <taxon>Moraxellales</taxon>
        <taxon>Moraxellaceae</taxon>
        <taxon>Acinetobacter</taxon>
    </lineage>
</organism>
<keyword evidence="1" id="KW-0812">Transmembrane</keyword>
<keyword evidence="1" id="KW-1133">Transmembrane helix</keyword>
<dbReference type="RefSeq" id="WP_163145401.1">
    <property type="nucleotide sequence ID" value="NZ_CP044455.1"/>
</dbReference>
<accession>A0A6C0XZ99</accession>
<evidence type="ECO:0000256" key="1">
    <source>
        <dbReference type="SAM" id="Phobius"/>
    </source>
</evidence>
<reference evidence="2 3" key="1">
    <citation type="submission" date="2019-09" db="EMBL/GenBank/DDBJ databases">
        <title>Non-baumannii Acinetobacter spp. carrying blaNDM-1 isolated in China.</title>
        <authorList>
            <person name="Cui C."/>
            <person name="Chen C."/>
            <person name="Sun J."/>
            <person name="Liu Y."/>
        </authorList>
    </citation>
    <scope>NUCLEOTIDE SEQUENCE [LARGE SCALE GENOMIC DNA]</scope>
    <source>
        <strain evidence="2 3">B18</strain>
    </source>
</reference>
<dbReference type="PIRSF" id="PIRSF007580">
    <property type="entry name" value="UCP07580"/>
    <property type="match status" value="1"/>
</dbReference>
<dbReference type="AlphaFoldDB" id="A0A6C0XZ99"/>
<evidence type="ECO:0000313" key="3">
    <source>
        <dbReference type="Proteomes" id="UP000503440"/>
    </source>
</evidence>
<evidence type="ECO:0000313" key="2">
    <source>
        <dbReference type="EMBL" id="QIC69219.1"/>
    </source>
</evidence>
<dbReference type="EMBL" id="CP044455">
    <property type="protein sequence ID" value="QIC69219.1"/>
    <property type="molecule type" value="Genomic_DNA"/>
</dbReference>
<name>A0A6C0XZ99_9GAMM</name>
<dbReference type="GO" id="GO:0016787">
    <property type="term" value="F:hydrolase activity"/>
    <property type="evidence" value="ECO:0007669"/>
    <property type="project" value="UniProtKB-KW"/>
</dbReference>
<protein>
    <submittedName>
        <fullName evidence="2">Metal-dependent hydrolase</fullName>
    </submittedName>
</protein>
<proteinExistence type="predicted"/>